<dbReference type="GO" id="GO:0005737">
    <property type="term" value="C:cytoplasm"/>
    <property type="evidence" value="ECO:0007669"/>
    <property type="project" value="TreeGrafter"/>
</dbReference>
<feature type="domain" description="Ketopantoate reductase N-terminal" evidence="5">
    <location>
        <begin position="52"/>
        <end position="168"/>
    </location>
</feature>
<dbReference type="Pfam" id="PF02558">
    <property type="entry name" value="ApbA"/>
    <property type="match status" value="1"/>
</dbReference>
<dbReference type="EC" id="1.1.1.169" evidence="4"/>
<dbReference type="AlphaFoldDB" id="A0A642V4B9"/>
<dbReference type="InterPro" id="IPR003710">
    <property type="entry name" value="ApbA"/>
</dbReference>
<proteinExistence type="inferred from homology"/>
<dbReference type="GO" id="GO:0008677">
    <property type="term" value="F:2-dehydropantoate 2-reductase activity"/>
    <property type="evidence" value="ECO:0007669"/>
    <property type="project" value="UniProtKB-EC"/>
</dbReference>
<dbReference type="InterPro" id="IPR051402">
    <property type="entry name" value="KPR-Related"/>
</dbReference>
<reference evidence="7" key="1">
    <citation type="journal article" date="2019" name="G3 (Bethesda)">
        <title>Genome Assemblies of Two Rare Opportunistic Yeast Pathogens: Diutina rugosa (syn. Candida rugosa) and Trichomonascus ciferrii (syn. Candida ciferrii).</title>
        <authorList>
            <person name="Mixao V."/>
            <person name="Saus E."/>
            <person name="Hansen A.P."/>
            <person name="Lass-Florl C."/>
            <person name="Gabaldon T."/>
        </authorList>
    </citation>
    <scope>NUCLEOTIDE SEQUENCE</scope>
    <source>
        <strain evidence="7">CBS 4856</strain>
    </source>
</reference>
<evidence type="ECO:0000256" key="3">
    <source>
        <dbReference type="ARBA" id="ARBA00023002"/>
    </source>
</evidence>
<evidence type="ECO:0000256" key="2">
    <source>
        <dbReference type="ARBA" id="ARBA00022857"/>
    </source>
</evidence>
<dbReference type="InterPro" id="IPR013752">
    <property type="entry name" value="KPA_reductase"/>
</dbReference>
<dbReference type="PANTHER" id="PTHR21708">
    <property type="entry name" value="PROBABLE 2-DEHYDROPANTOATE 2-REDUCTASE"/>
    <property type="match status" value="1"/>
</dbReference>
<keyword evidence="3 4" id="KW-0560">Oxidoreductase</keyword>
<dbReference type="EMBL" id="SWFS01000237">
    <property type="protein sequence ID" value="KAA8913075.1"/>
    <property type="molecule type" value="Genomic_DNA"/>
</dbReference>
<organism evidence="7 8">
    <name type="scientific">Trichomonascus ciferrii</name>
    <dbReference type="NCBI Taxonomy" id="44093"/>
    <lineage>
        <taxon>Eukaryota</taxon>
        <taxon>Fungi</taxon>
        <taxon>Dikarya</taxon>
        <taxon>Ascomycota</taxon>
        <taxon>Saccharomycotina</taxon>
        <taxon>Dipodascomycetes</taxon>
        <taxon>Dipodascales</taxon>
        <taxon>Trichomonascaceae</taxon>
        <taxon>Trichomonascus</taxon>
        <taxon>Trichomonascus ciferrii complex</taxon>
    </lineage>
</organism>
<dbReference type="VEuPathDB" id="FungiDB:TRICI_003277"/>
<dbReference type="FunFam" id="1.10.1040.10:FF:000017">
    <property type="entry name" value="2-dehydropantoate 2-reductase"/>
    <property type="match status" value="1"/>
</dbReference>
<dbReference type="Gene3D" id="1.10.1040.10">
    <property type="entry name" value="N-(1-d-carboxylethyl)-l-norvaline Dehydrogenase, domain 2"/>
    <property type="match status" value="1"/>
</dbReference>
<comment type="similarity">
    <text evidence="1 4">Belongs to the ketopantoate reductase family.</text>
</comment>
<dbReference type="InterPro" id="IPR013332">
    <property type="entry name" value="KPR_N"/>
</dbReference>
<feature type="domain" description="Ketopantoate reductase C-terminal" evidence="6">
    <location>
        <begin position="198"/>
        <end position="321"/>
    </location>
</feature>
<dbReference type="SUPFAM" id="SSF48179">
    <property type="entry name" value="6-phosphogluconate dehydrogenase C-terminal domain-like"/>
    <property type="match status" value="1"/>
</dbReference>
<evidence type="ECO:0000313" key="7">
    <source>
        <dbReference type="EMBL" id="KAA8913075.1"/>
    </source>
</evidence>
<dbReference type="InterPro" id="IPR008927">
    <property type="entry name" value="6-PGluconate_DH-like_C_sf"/>
</dbReference>
<evidence type="ECO:0000256" key="1">
    <source>
        <dbReference type="ARBA" id="ARBA00007870"/>
    </source>
</evidence>
<dbReference type="GO" id="GO:0015940">
    <property type="term" value="P:pantothenate biosynthetic process"/>
    <property type="evidence" value="ECO:0007669"/>
    <property type="project" value="InterPro"/>
</dbReference>
<protein>
    <recommendedName>
        <fullName evidence="4">2-dehydropantoate 2-reductase</fullName>
        <ecNumber evidence="4">1.1.1.169</ecNumber>
    </recommendedName>
    <alternativeName>
        <fullName evidence="4">Ketopantoate reductase</fullName>
    </alternativeName>
</protein>
<sequence length="330" mass="36028">MQDVLLFGLGRSTLFHKKKTSKSIQSLLEVMGGDISVEALESHGGAEVRPPIRANGLKLKTLDHGEQVVKPHGVFKTPAEAKGKYDFVVCANKALDPTGLPEVLTDVITPGHTTIVIIQNGVGAEEPFKERYPENSVITCVSWTGAGQEAPGLVVQTAADYLTMGSYPGGTETDKKAIEDFAGLIEKGGGKYEIVEEILRKRWEKVVWNACWNSITAITSYDVHSIVRSSKEAEPVLRRLMDEVIKVAQAQGINVSSNLTDELFENAMSRKVTFGSSMKMDVDAGRRPEVEVILGHAVRMAQKYNVDTPTLNLAYVAVKAIDNKFATQKL</sequence>
<dbReference type="Gene3D" id="3.40.50.720">
    <property type="entry name" value="NAD(P)-binding Rossmann-like Domain"/>
    <property type="match status" value="1"/>
</dbReference>
<dbReference type="InterPro" id="IPR013328">
    <property type="entry name" value="6PGD_dom2"/>
</dbReference>
<evidence type="ECO:0000259" key="6">
    <source>
        <dbReference type="Pfam" id="PF08546"/>
    </source>
</evidence>
<comment type="function">
    <text evidence="4">Catalyzes the NADPH-dependent reduction of ketopantoate into pantoic acid.</text>
</comment>
<comment type="catalytic activity">
    <reaction evidence="4">
        <text>(R)-pantoate + NADP(+) = 2-dehydropantoate + NADPH + H(+)</text>
        <dbReference type="Rhea" id="RHEA:16233"/>
        <dbReference type="ChEBI" id="CHEBI:11561"/>
        <dbReference type="ChEBI" id="CHEBI:15378"/>
        <dbReference type="ChEBI" id="CHEBI:15980"/>
        <dbReference type="ChEBI" id="CHEBI:57783"/>
        <dbReference type="ChEBI" id="CHEBI:58349"/>
        <dbReference type="EC" id="1.1.1.169"/>
    </reaction>
</comment>
<evidence type="ECO:0000256" key="4">
    <source>
        <dbReference type="RuleBase" id="RU362068"/>
    </source>
</evidence>
<dbReference type="PANTHER" id="PTHR21708:SF40">
    <property type="entry name" value="REDUCTASE FAMILY PROTEIN, PUTATIVE (AFU_ORTHOLOGUE AFUA_2G14497)-RELATED"/>
    <property type="match status" value="1"/>
</dbReference>
<dbReference type="Proteomes" id="UP000761534">
    <property type="component" value="Unassembled WGS sequence"/>
</dbReference>
<evidence type="ECO:0000313" key="8">
    <source>
        <dbReference type="Proteomes" id="UP000761534"/>
    </source>
</evidence>
<gene>
    <name evidence="7" type="ORF">TRICI_003277</name>
</gene>
<keyword evidence="2 4" id="KW-0521">NADP</keyword>
<evidence type="ECO:0000259" key="5">
    <source>
        <dbReference type="Pfam" id="PF02558"/>
    </source>
</evidence>
<dbReference type="OrthoDB" id="3609at2759"/>
<comment type="caution">
    <text evidence="7">The sequence shown here is derived from an EMBL/GenBank/DDBJ whole genome shotgun (WGS) entry which is preliminary data.</text>
</comment>
<accession>A0A642V4B9</accession>
<dbReference type="Pfam" id="PF08546">
    <property type="entry name" value="ApbA_C"/>
    <property type="match status" value="1"/>
</dbReference>
<name>A0A642V4B9_9ASCO</name>
<keyword evidence="8" id="KW-1185">Reference proteome</keyword>
<dbReference type="NCBIfam" id="TIGR00745">
    <property type="entry name" value="apbA_panE"/>
    <property type="match status" value="1"/>
</dbReference>